<dbReference type="AlphaFoldDB" id="A0A9W6IPB1"/>
<comment type="similarity">
    <text evidence="1">Belongs to the low molecular weight phosphotyrosine protein phosphatase family.</text>
</comment>
<protein>
    <recommendedName>
        <fullName evidence="2">protein-tyrosine-phosphatase</fullName>
        <ecNumber evidence="2">3.1.3.48</ecNumber>
    </recommendedName>
</protein>
<keyword evidence="3" id="KW-0378">Hydrolase</keyword>
<dbReference type="EC" id="3.1.3.48" evidence="2"/>
<evidence type="ECO:0000256" key="1">
    <source>
        <dbReference type="ARBA" id="ARBA00011063"/>
    </source>
</evidence>
<evidence type="ECO:0000256" key="2">
    <source>
        <dbReference type="ARBA" id="ARBA00013064"/>
    </source>
</evidence>
<dbReference type="SMART" id="SM00226">
    <property type="entry name" value="LMWPc"/>
    <property type="match status" value="1"/>
</dbReference>
<dbReference type="Gene3D" id="3.40.50.2300">
    <property type="match status" value="1"/>
</dbReference>
<dbReference type="InterPro" id="IPR036196">
    <property type="entry name" value="Ptyr_pPase_sf"/>
</dbReference>
<feature type="domain" description="Phosphotyrosine protein phosphatase I" evidence="6">
    <location>
        <begin position="1"/>
        <end position="148"/>
    </location>
</feature>
<organism evidence="7 8">
    <name type="scientific">Maricaulis virginensis</name>
    <dbReference type="NCBI Taxonomy" id="144022"/>
    <lineage>
        <taxon>Bacteria</taxon>
        <taxon>Pseudomonadati</taxon>
        <taxon>Pseudomonadota</taxon>
        <taxon>Alphaproteobacteria</taxon>
        <taxon>Maricaulales</taxon>
        <taxon>Maricaulaceae</taxon>
        <taxon>Maricaulis</taxon>
    </lineage>
</organism>
<evidence type="ECO:0000313" key="8">
    <source>
        <dbReference type="Proteomes" id="UP001143486"/>
    </source>
</evidence>
<dbReference type="PANTHER" id="PTHR11717">
    <property type="entry name" value="LOW MOLECULAR WEIGHT PROTEIN TYROSINE PHOSPHATASE"/>
    <property type="match status" value="1"/>
</dbReference>
<dbReference type="PRINTS" id="PR00719">
    <property type="entry name" value="LMWPTPASE"/>
</dbReference>
<reference evidence="7" key="1">
    <citation type="journal article" date="2014" name="Int. J. Syst. Evol. Microbiol.">
        <title>Complete genome sequence of Corynebacterium casei LMG S-19264T (=DSM 44701T), isolated from a smear-ripened cheese.</title>
        <authorList>
            <consortium name="US DOE Joint Genome Institute (JGI-PGF)"/>
            <person name="Walter F."/>
            <person name="Albersmeier A."/>
            <person name="Kalinowski J."/>
            <person name="Ruckert C."/>
        </authorList>
    </citation>
    <scope>NUCLEOTIDE SEQUENCE</scope>
    <source>
        <strain evidence="7">VKM B-1513</strain>
    </source>
</reference>
<dbReference type="Proteomes" id="UP001143486">
    <property type="component" value="Unassembled WGS sequence"/>
</dbReference>
<dbReference type="PANTHER" id="PTHR11717:SF7">
    <property type="entry name" value="LOW MOLECULAR WEIGHT PHOSPHOTYROSINE PROTEIN PHOSPHATASE"/>
    <property type="match status" value="1"/>
</dbReference>
<evidence type="ECO:0000313" key="7">
    <source>
        <dbReference type="EMBL" id="GLK52820.1"/>
    </source>
</evidence>
<gene>
    <name evidence="7" type="ORF">GCM10017621_23280</name>
</gene>
<proteinExistence type="inferred from homology"/>
<evidence type="ECO:0000259" key="6">
    <source>
        <dbReference type="SMART" id="SM00226"/>
    </source>
</evidence>
<dbReference type="SUPFAM" id="SSF52788">
    <property type="entry name" value="Phosphotyrosine protein phosphatases I"/>
    <property type="match status" value="1"/>
</dbReference>
<dbReference type="CDD" id="cd16343">
    <property type="entry name" value="LMWPTP"/>
    <property type="match status" value="1"/>
</dbReference>
<feature type="active site" description="Nucleophile" evidence="5">
    <location>
        <position position="13"/>
    </location>
</feature>
<feature type="active site" description="Nucleophile" evidence="5">
    <location>
        <position position="7"/>
    </location>
</feature>
<dbReference type="EMBL" id="BSFE01000006">
    <property type="protein sequence ID" value="GLK52820.1"/>
    <property type="molecule type" value="Genomic_DNA"/>
</dbReference>
<feature type="active site" description="Proton donor" evidence="5">
    <location>
        <position position="122"/>
    </location>
</feature>
<accession>A0A9W6IPB1</accession>
<dbReference type="InterPro" id="IPR023485">
    <property type="entry name" value="Ptyr_pPase"/>
</dbReference>
<dbReference type="Pfam" id="PF01451">
    <property type="entry name" value="LMWPc"/>
    <property type="match status" value="1"/>
</dbReference>
<keyword evidence="4" id="KW-0904">Protein phosphatase</keyword>
<name>A0A9W6IPB1_9PROT</name>
<dbReference type="InterPro" id="IPR050438">
    <property type="entry name" value="LMW_PTPase"/>
</dbReference>
<evidence type="ECO:0000256" key="4">
    <source>
        <dbReference type="ARBA" id="ARBA00022912"/>
    </source>
</evidence>
<sequence length="158" mass="16753">MRLLFVCTGNICRSPTAEAVARARIEALGLDWRVESAGTSGWHEGEPPDPRSQAAAAARGYSFDGLAARALTADDFTRFDHILAMDSGHHSHLHRLAPPGVSGRISRLMDWAPGVAMDDVPDPYYGTDAGFEDVLDLVEAGVDGLIAALRAQPGQASG</sequence>
<dbReference type="InterPro" id="IPR017867">
    <property type="entry name" value="Tyr_phospatase_low_mol_wt"/>
</dbReference>
<comment type="caution">
    <text evidence="7">The sequence shown here is derived from an EMBL/GenBank/DDBJ whole genome shotgun (WGS) entry which is preliminary data.</text>
</comment>
<keyword evidence="8" id="KW-1185">Reference proteome</keyword>
<dbReference type="RefSeq" id="WP_271187179.1">
    <property type="nucleotide sequence ID" value="NZ_BSFE01000006.1"/>
</dbReference>
<dbReference type="GO" id="GO:0004725">
    <property type="term" value="F:protein tyrosine phosphatase activity"/>
    <property type="evidence" value="ECO:0007669"/>
    <property type="project" value="UniProtKB-EC"/>
</dbReference>
<evidence type="ECO:0000256" key="3">
    <source>
        <dbReference type="ARBA" id="ARBA00022801"/>
    </source>
</evidence>
<reference evidence="7" key="2">
    <citation type="submission" date="2023-01" db="EMBL/GenBank/DDBJ databases">
        <authorList>
            <person name="Sun Q."/>
            <person name="Evtushenko L."/>
        </authorList>
    </citation>
    <scope>NUCLEOTIDE SEQUENCE</scope>
    <source>
        <strain evidence="7">VKM B-1513</strain>
    </source>
</reference>
<evidence type="ECO:0000256" key="5">
    <source>
        <dbReference type="PIRSR" id="PIRSR617867-1"/>
    </source>
</evidence>